<dbReference type="OrthoDB" id="9381447at2759"/>
<keyword evidence="4" id="KW-0540">Nuclease</keyword>
<dbReference type="EC" id="2.7.7.49" evidence="1"/>
<keyword evidence="9" id="KW-0862">Zinc</keyword>
<evidence type="ECO:0000256" key="9">
    <source>
        <dbReference type="PROSITE-ProRule" id="PRU00450"/>
    </source>
</evidence>
<evidence type="ECO:0000256" key="8">
    <source>
        <dbReference type="ARBA" id="ARBA00022918"/>
    </source>
</evidence>
<name>A0A093Q7E2_9PASS</name>
<keyword evidence="7" id="KW-0378">Hydrolase</keyword>
<dbReference type="SUPFAM" id="SSF53098">
    <property type="entry name" value="Ribonuclease H-like"/>
    <property type="match status" value="2"/>
</dbReference>
<proteinExistence type="predicted"/>
<evidence type="ECO:0000256" key="5">
    <source>
        <dbReference type="ARBA" id="ARBA00022723"/>
    </source>
</evidence>
<dbReference type="InterPro" id="IPR003308">
    <property type="entry name" value="Integrase_Zn-bd_dom_N"/>
</dbReference>
<evidence type="ECO:0000256" key="2">
    <source>
        <dbReference type="ARBA" id="ARBA00022679"/>
    </source>
</evidence>
<evidence type="ECO:0000256" key="4">
    <source>
        <dbReference type="ARBA" id="ARBA00022722"/>
    </source>
</evidence>
<evidence type="ECO:0000259" key="11">
    <source>
        <dbReference type="PROSITE" id="PS50879"/>
    </source>
</evidence>
<keyword evidence="9" id="KW-0863">Zinc-finger</keyword>
<keyword evidence="8" id="KW-0695">RNA-directed DNA polymerase</keyword>
<dbReference type="InterPro" id="IPR002156">
    <property type="entry name" value="RNaseH_domain"/>
</dbReference>
<feature type="domain" description="Integrase catalytic" evidence="12">
    <location>
        <begin position="153"/>
        <end position="275"/>
    </location>
</feature>
<keyword evidence="5" id="KW-0479">Metal-binding</keyword>
<dbReference type="GO" id="GO:0003964">
    <property type="term" value="F:RNA-directed DNA polymerase activity"/>
    <property type="evidence" value="ECO:0007669"/>
    <property type="project" value="UniProtKB-KW"/>
</dbReference>
<feature type="non-terminal residue" evidence="13">
    <location>
        <position position="275"/>
    </location>
</feature>
<dbReference type="PANTHER" id="PTHR41694:SF3">
    <property type="entry name" value="RNA-DIRECTED DNA POLYMERASE-RELATED"/>
    <property type="match status" value="1"/>
</dbReference>
<dbReference type="PANTHER" id="PTHR41694">
    <property type="entry name" value="ENDOGENOUS RETROVIRUS GROUP K MEMBER POL PROTEIN"/>
    <property type="match status" value="1"/>
</dbReference>
<keyword evidence="2" id="KW-0808">Transferase</keyword>
<keyword evidence="14" id="KW-1185">Reference proteome</keyword>
<dbReference type="GO" id="GO:0004523">
    <property type="term" value="F:RNA-DNA hybrid ribonuclease activity"/>
    <property type="evidence" value="ECO:0007669"/>
    <property type="project" value="InterPro"/>
</dbReference>
<dbReference type="InterPro" id="IPR017856">
    <property type="entry name" value="Integrase-like_N"/>
</dbReference>
<dbReference type="Pfam" id="PF02022">
    <property type="entry name" value="Integrase_Zn"/>
    <property type="match status" value="1"/>
</dbReference>
<evidence type="ECO:0000256" key="3">
    <source>
        <dbReference type="ARBA" id="ARBA00022695"/>
    </source>
</evidence>
<feature type="non-terminal residue" evidence="13">
    <location>
        <position position="1"/>
    </location>
</feature>
<dbReference type="GO" id="GO:0035613">
    <property type="term" value="F:RNA stem-loop binding"/>
    <property type="evidence" value="ECO:0007669"/>
    <property type="project" value="TreeGrafter"/>
</dbReference>
<evidence type="ECO:0000256" key="7">
    <source>
        <dbReference type="ARBA" id="ARBA00022801"/>
    </source>
</evidence>
<dbReference type="PROSITE" id="PS50879">
    <property type="entry name" value="RNASE_H_1"/>
    <property type="match status" value="1"/>
</dbReference>
<dbReference type="PROSITE" id="PS50876">
    <property type="entry name" value="ZF_INTEGRASE"/>
    <property type="match status" value="1"/>
</dbReference>
<dbReference type="Pfam" id="PF00075">
    <property type="entry name" value="RNase_H"/>
    <property type="match status" value="1"/>
</dbReference>
<evidence type="ECO:0000313" key="14">
    <source>
        <dbReference type="Proteomes" id="UP000053258"/>
    </source>
</evidence>
<sequence length="275" mass="31025">QGSPQIVELSAVLRAFKIFQNEAISIVSDSAYVVGIVKRTENSYLKEVSNRRLFELLNELLSLIHSRRFEYYIAHTRSHTGLPGPVVEENQIANQLAGMAAIPNLYQQAKISHEFFHQNERLLQKQFGLKLNQAKEILKACSDCQTVAPLTSEGTNPRGLELWEIWQLDVTHVLELGRLKYVHVSIDTFSKMIVATAHSGEKSKDVKKHFLSASVRMGVPKQIKTDNGPSYTSTETKKFFSDWGIHHTTGIPQNSTGQGIVEHAHQNIKNLLRKQ</sequence>
<dbReference type="InterPro" id="IPR001584">
    <property type="entry name" value="Integrase_cat-core"/>
</dbReference>
<feature type="domain" description="RNase H type-1" evidence="11">
    <location>
        <begin position="1"/>
        <end position="102"/>
    </location>
</feature>
<dbReference type="GO" id="GO:0015074">
    <property type="term" value="P:DNA integration"/>
    <property type="evidence" value="ECO:0007669"/>
    <property type="project" value="InterPro"/>
</dbReference>
<evidence type="ECO:0000313" key="13">
    <source>
        <dbReference type="EMBL" id="KFW82360.1"/>
    </source>
</evidence>
<dbReference type="InterPro" id="IPR036397">
    <property type="entry name" value="RNaseH_sf"/>
</dbReference>
<reference evidence="13 14" key="1">
    <citation type="submission" date="2014-06" db="EMBL/GenBank/DDBJ databases">
        <title>Genome evolution of avian class.</title>
        <authorList>
            <person name="Zhang G."/>
            <person name="Li C."/>
        </authorList>
    </citation>
    <scope>NUCLEOTIDE SEQUENCE [LARGE SCALE GENOMIC DNA]</scope>
    <source>
        <strain evidence="13">BGI_N305</strain>
    </source>
</reference>
<dbReference type="SUPFAM" id="SSF46919">
    <property type="entry name" value="N-terminal Zn binding domain of HIV integrase"/>
    <property type="match status" value="1"/>
</dbReference>
<evidence type="ECO:0000256" key="6">
    <source>
        <dbReference type="ARBA" id="ARBA00022759"/>
    </source>
</evidence>
<organism evidence="13 14">
    <name type="scientific">Manacus vitellinus</name>
    <name type="common">golden-collared manakin</name>
    <dbReference type="NCBI Taxonomy" id="328815"/>
    <lineage>
        <taxon>Eukaryota</taxon>
        <taxon>Metazoa</taxon>
        <taxon>Chordata</taxon>
        <taxon>Craniata</taxon>
        <taxon>Vertebrata</taxon>
        <taxon>Euteleostomi</taxon>
        <taxon>Archelosauria</taxon>
        <taxon>Archosauria</taxon>
        <taxon>Dinosauria</taxon>
        <taxon>Saurischia</taxon>
        <taxon>Theropoda</taxon>
        <taxon>Coelurosauria</taxon>
        <taxon>Aves</taxon>
        <taxon>Neognathae</taxon>
        <taxon>Neoaves</taxon>
        <taxon>Telluraves</taxon>
        <taxon>Australaves</taxon>
        <taxon>Passeriformes</taxon>
        <taxon>Pipridae</taxon>
        <taxon>Manacus</taxon>
    </lineage>
</organism>
<dbReference type="PROSITE" id="PS50994">
    <property type="entry name" value="INTEGRASE"/>
    <property type="match status" value="1"/>
</dbReference>
<evidence type="ECO:0000256" key="1">
    <source>
        <dbReference type="ARBA" id="ARBA00012493"/>
    </source>
</evidence>
<keyword evidence="6" id="KW-0255">Endonuclease</keyword>
<dbReference type="EMBL" id="KL671405">
    <property type="protein sequence ID" value="KFW82360.1"/>
    <property type="molecule type" value="Genomic_DNA"/>
</dbReference>
<dbReference type="Pfam" id="PF00665">
    <property type="entry name" value="rve"/>
    <property type="match status" value="1"/>
</dbReference>
<feature type="domain" description="Integrase-type" evidence="10">
    <location>
        <begin position="104"/>
        <end position="145"/>
    </location>
</feature>
<gene>
    <name evidence="13" type="ORF">N305_14526</name>
</gene>
<dbReference type="GO" id="GO:0008270">
    <property type="term" value="F:zinc ion binding"/>
    <property type="evidence" value="ECO:0007669"/>
    <property type="project" value="UniProtKB-KW"/>
</dbReference>
<protein>
    <recommendedName>
        <fullName evidence="1">RNA-directed DNA polymerase</fullName>
        <ecNumber evidence="1">2.7.7.49</ecNumber>
    </recommendedName>
</protein>
<evidence type="ECO:0000259" key="10">
    <source>
        <dbReference type="PROSITE" id="PS50876"/>
    </source>
</evidence>
<keyword evidence="3" id="KW-0548">Nucleotidyltransferase</keyword>
<evidence type="ECO:0000259" key="12">
    <source>
        <dbReference type="PROSITE" id="PS50994"/>
    </source>
</evidence>
<dbReference type="InterPro" id="IPR012337">
    <property type="entry name" value="RNaseH-like_sf"/>
</dbReference>
<accession>A0A093Q7E2</accession>
<dbReference type="Gene3D" id="3.30.420.10">
    <property type="entry name" value="Ribonuclease H-like superfamily/Ribonuclease H"/>
    <property type="match status" value="2"/>
</dbReference>
<dbReference type="Proteomes" id="UP000053258">
    <property type="component" value="Unassembled WGS sequence"/>
</dbReference>
<dbReference type="Gene3D" id="1.10.10.200">
    <property type="match status" value="1"/>
</dbReference>
<dbReference type="AlphaFoldDB" id="A0A093Q7E2"/>